<sequence>MGSKIDQIYRSVLLTKFFTHGWGNPDSLRRIFAFRKILSNREQCMKLVDKNHPITITKEVNHGDHIVLEAEFKSPMVDHLPGLLPKECERACFQMLVPKQWKSKLKPTCVHLAGTGDHGYWRRRLLMAKPLLNEAGIASIIHENPFYGLRKPQDQRRSSLRNVSDLFLMGGCLVLESIAIFHWAERQGLGPIGITGISMGGHMASLAACSFDKPIPLVPCLSWSTASGVFTQGVLSGAINWEQLKNQYFSDQVFRNELFNMIHSPEGHFRVFHEVGQKFAREFPESLNHIQGLQSKDSKNSEAKESLKSSSEYSVEYANQVSSSKPRSFINALNVFEKISFSKLKRKDNNSNLLLKFKKDKENISNPYNLHPVEIRPSSAKDKPPITFQPYVSVRDSLTWEALQFMRGIMDECTHIGNFDTPVDTSLIIIVAANDDGYMPRNGVIPLTDLWPNSELRTLNNGHITAFLFNQQVFRNAIKDAFDKTIKKYYSEKIPIQVVDKENLKQRIHIRS</sequence>
<evidence type="ECO:0000313" key="2">
    <source>
        <dbReference type="Proteomes" id="UP000326759"/>
    </source>
</evidence>
<dbReference type="PANTHER" id="PTHR13617:SF14">
    <property type="entry name" value="PROTEIN ABHD18"/>
    <property type="match status" value="1"/>
</dbReference>
<keyword evidence="2" id="KW-1185">Reference proteome</keyword>
<dbReference type="Proteomes" id="UP000326759">
    <property type="component" value="Unassembled WGS sequence"/>
</dbReference>
<dbReference type="OrthoDB" id="9987145at2759"/>
<gene>
    <name evidence="1" type="primary">Abhd18</name>
    <name evidence="1" type="ORF">Anas_09838</name>
</gene>
<name>A0A5N5SQG0_9CRUS</name>
<comment type="caution">
    <text evidence="1">The sequence shown here is derived from an EMBL/GenBank/DDBJ whole genome shotgun (WGS) entry which is preliminary data.</text>
</comment>
<dbReference type="Pfam" id="PF09752">
    <property type="entry name" value="ABHD18"/>
    <property type="match status" value="1"/>
</dbReference>
<dbReference type="AlphaFoldDB" id="A0A5N5SQG0"/>
<evidence type="ECO:0000313" key="1">
    <source>
        <dbReference type="EMBL" id="KAB7496142.1"/>
    </source>
</evidence>
<dbReference type="SUPFAM" id="SSF53474">
    <property type="entry name" value="alpha/beta-Hydrolases"/>
    <property type="match status" value="1"/>
</dbReference>
<dbReference type="Gene3D" id="3.40.50.1820">
    <property type="entry name" value="alpha/beta hydrolase"/>
    <property type="match status" value="1"/>
</dbReference>
<accession>A0A5N5SQG0</accession>
<dbReference type="InterPro" id="IPR029058">
    <property type="entry name" value="AB_hydrolase_fold"/>
</dbReference>
<protein>
    <submittedName>
        <fullName evidence="1">Protein ABHD18</fullName>
    </submittedName>
</protein>
<dbReference type="PANTHER" id="PTHR13617">
    <property type="entry name" value="PROTEIN ABHD18"/>
    <property type="match status" value="1"/>
</dbReference>
<reference evidence="1 2" key="1">
    <citation type="journal article" date="2019" name="PLoS Biol.">
        <title>Sex chromosomes control vertical transmission of feminizing Wolbachia symbionts in an isopod.</title>
        <authorList>
            <person name="Becking T."/>
            <person name="Chebbi M.A."/>
            <person name="Giraud I."/>
            <person name="Moumen B."/>
            <person name="Laverre T."/>
            <person name="Caubet Y."/>
            <person name="Peccoud J."/>
            <person name="Gilbert C."/>
            <person name="Cordaux R."/>
        </authorList>
    </citation>
    <scope>NUCLEOTIDE SEQUENCE [LARGE SCALE GENOMIC DNA]</scope>
    <source>
        <strain evidence="1">ANa2</strain>
        <tissue evidence="1">Whole body excluding digestive tract and cuticle</tissue>
    </source>
</reference>
<dbReference type="EMBL" id="SEYY01021703">
    <property type="protein sequence ID" value="KAB7496142.1"/>
    <property type="molecule type" value="Genomic_DNA"/>
</dbReference>
<organism evidence="1 2">
    <name type="scientific">Armadillidium nasatum</name>
    <dbReference type="NCBI Taxonomy" id="96803"/>
    <lineage>
        <taxon>Eukaryota</taxon>
        <taxon>Metazoa</taxon>
        <taxon>Ecdysozoa</taxon>
        <taxon>Arthropoda</taxon>
        <taxon>Crustacea</taxon>
        <taxon>Multicrustacea</taxon>
        <taxon>Malacostraca</taxon>
        <taxon>Eumalacostraca</taxon>
        <taxon>Peracarida</taxon>
        <taxon>Isopoda</taxon>
        <taxon>Oniscidea</taxon>
        <taxon>Crinocheta</taxon>
        <taxon>Armadillidiidae</taxon>
        <taxon>Armadillidium</taxon>
    </lineage>
</organism>
<proteinExistence type="predicted"/>
<dbReference type="InterPro" id="IPR019149">
    <property type="entry name" value="ABHD18"/>
</dbReference>